<evidence type="ECO:0000256" key="1">
    <source>
        <dbReference type="ARBA" id="ARBA00004761"/>
    </source>
</evidence>
<dbReference type="RefSeq" id="WP_241514408.1">
    <property type="nucleotide sequence ID" value="NZ_JAFEJT020000050.1"/>
</dbReference>
<comment type="pathway">
    <text evidence="1">Carbohydrate acid metabolism.</text>
</comment>
<accession>A0ABS9VX55</accession>
<dbReference type="Pfam" id="PF13238">
    <property type="entry name" value="AAA_18"/>
    <property type="match status" value="1"/>
</dbReference>
<dbReference type="EMBL" id="JAFEJT020000050">
    <property type="protein sequence ID" value="MCH9276685.1"/>
    <property type="molecule type" value="Genomic_DNA"/>
</dbReference>
<dbReference type="Proteomes" id="UP000710815">
    <property type="component" value="Unassembled WGS sequence"/>
</dbReference>
<keyword evidence="7 9" id="KW-0067">ATP-binding</keyword>
<comment type="caution">
    <text evidence="10">The sequence shown here is derived from an EMBL/GenBank/DDBJ whole genome shotgun (WGS) entry which is preliminary data.</text>
</comment>
<dbReference type="CDD" id="cd02021">
    <property type="entry name" value="GntK"/>
    <property type="match status" value="1"/>
</dbReference>
<evidence type="ECO:0000256" key="4">
    <source>
        <dbReference type="ARBA" id="ARBA00022679"/>
    </source>
</evidence>
<reference evidence="10 11" key="1">
    <citation type="journal article" date="2021" name="Environ. Microbiol.">
        <title>Genetic insights into the dark matter of the mammalian gut microbiota through targeted genome reconstruction.</title>
        <authorList>
            <person name="Lugli G.A."/>
            <person name="Alessandri G."/>
            <person name="Milani C."/>
            <person name="Viappiani A."/>
            <person name="Fontana F."/>
            <person name="Tarracchini C."/>
            <person name="Mancabelli L."/>
            <person name="Argentini C."/>
            <person name="Ruiz L."/>
            <person name="Margolles A."/>
            <person name="van Sinderen D."/>
            <person name="Turroni F."/>
            <person name="Ventura M."/>
        </authorList>
    </citation>
    <scope>NUCLEOTIDE SEQUENCE [LARGE SCALE GENOMIC DNA]</scope>
    <source>
        <strain evidence="10 11">MA1</strain>
    </source>
</reference>
<organism evidence="10 11">
    <name type="scientific">Bifidobacterium amazonense</name>
    <dbReference type="NCBI Taxonomy" id="2809027"/>
    <lineage>
        <taxon>Bacteria</taxon>
        <taxon>Bacillati</taxon>
        <taxon>Actinomycetota</taxon>
        <taxon>Actinomycetes</taxon>
        <taxon>Bifidobacteriales</taxon>
        <taxon>Bifidobacteriaceae</taxon>
        <taxon>Bifidobacterium</taxon>
    </lineage>
</organism>
<name>A0ABS9VX55_9BIFI</name>
<dbReference type="PANTHER" id="PTHR43442">
    <property type="entry name" value="GLUCONOKINASE-RELATED"/>
    <property type="match status" value="1"/>
</dbReference>
<keyword evidence="5 9" id="KW-0547">Nucleotide-binding</keyword>
<gene>
    <name evidence="10" type="ORF">JS533_010450</name>
</gene>
<dbReference type="EC" id="2.7.1.12" evidence="3 9"/>
<evidence type="ECO:0000313" key="11">
    <source>
        <dbReference type="Proteomes" id="UP000710815"/>
    </source>
</evidence>
<evidence type="ECO:0000256" key="2">
    <source>
        <dbReference type="ARBA" id="ARBA00008420"/>
    </source>
</evidence>
<keyword evidence="6 9" id="KW-0418">Kinase</keyword>
<dbReference type="PRINTS" id="PR01100">
    <property type="entry name" value="SHIKIMTKNASE"/>
</dbReference>
<dbReference type="SUPFAM" id="SSF52540">
    <property type="entry name" value="P-loop containing nucleoside triphosphate hydrolases"/>
    <property type="match status" value="1"/>
</dbReference>
<keyword evidence="11" id="KW-1185">Reference proteome</keyword>
<protein>
    <recommendedName>
        <fullName evidence="3 9">Gluconokinase</fullName>
        <ecNumber evidence="3 9">2.7.1.12</ecNumber>
    </recommendedName>
</protein>
<dbReference type="InterPro" id="IPR006001">
    <property type="entry name" value="Therm_gnt_kin"/>
</dbReference>
<evidence type="ECO:0000256" key="7">
    <source>
        <dbReference type="ARBA" id="ARBA00022840"/>
    </source>
</evidence>
<dbReference type="PANTHER" id="PTHR43442:SF3">
    <property type="entry name" value="GLUCONOKINASE-RELATED"/>
    <property type="match status" value="1"/>
</dbReference>
<evidence type="ECO:0000256" key="9">
    <source>
        <dbReference type="RuleBase" id="RU363066"/>
    </source>
</evidence>
<comment type="similarity">
    <text evidence="2 9">Belongs to the gluconokinase GntK/GntV family.</text>
</comment>
<sequence>MNAPSIITANTVPANYFAATKPIIILMGVCGCGKSTVATHLADHYGIKYAEADDFHPQANIDKMAAGHPLTDEDRWPWLDALAAWIDDRIAAGEPAIVTCSALKKAYRDKLRRPGVVFVYMQGTYDEVMERLSHREGHFMKPEMLRSQFDILEEPGDDEVHVNVHIGQAEPDMEAAAVAGALKL</sequence>
<reference evidence="10 11" key="2">
    <citation type="journal article" date="2021" name="Syst. Appl. Microbiol.">
        <title>Phylogenetic classification of ten novel species belonging to the genus Bifidobacterium comprising B. phasiani sp. nov., B. pongonis sp. nov., B. saguinibicoloris sp. nov., B. colobi sp. nov., B. simiiventris sp. nov., B. santillanense sp. nov., B. miconis sp. nov., B. amazonense sp. nov., B. pluvialisilvae sp. nov., and B. miconisargentati sp. nov.</title>
        <authorList>
            <person name="Lugli G.A."/>
            <person name="Calvete-Torre I."/>
            <person name="Alessandri G."/>
            <person name="Milani C."/>
            <person name="Turroni F."/>
            <person name="Laiolo P."/>
            <person name="Ossiprandi M.C."/>
            <person name="Margolles A."/>
            <person name="Ruiz L."/>
            <person name="Ventura M."/>
        </authorList>
    </citation>
    <scope>NUCLEOTIDE SEQUENCE [LARGE SCALE GENOMIC DNA]</scope>
    <source>
        <strain evidence="10 11">MA1</strain>
    </source>
</reference>
<evidence type="ECO:0000256" key="5">
    <source>
        <dbReference type="ARBA" id="ARBA00022741"/>
    </source>
</evidence>
<dbReference type="Gene3D" id="3.40.50.300">
    <property type="entry name" value="P-loop containing nucleotide triphosphate hydrolases"/>
    <property type="match status" value="1"/>
</dbReference>
<dbReference type="NCBIfam" id="TIGR01313">
    <property type="entry name" value="therm_gnt_kin"/>
    <property type="match status" value="1"/>
</dbReference>
<keyword evidence="4 9" id="KW-0808">Transferase</keyword>
<dbReference type="InterPro" id="IPR027417">
    <property type="entry name" value="P-loop_NTPase"/>
</dbReference>
<proteinExistence type="inferred from homology"/>
<comment type="catalytic activity">
    <reaction evidence="8 9">
        <text>D-gluconate + ATP = 6-phospho-D-gluconate + ADP + H(+)</text>
        <dbReference type="Rhea" id="RHEA:19433"/>
        <dbReference type="ChEBI" id="CHEBI:15378"/>
        <dbReference type="ChEBI" id="CHEBI:18391"/>
        <dbReference type="ChEBI" id="CHEBI:30616"/>
        <dbReference type="ChEBI" id="CHEBI:58759"/>
        <dbReference type="ChEBI" id="CHEBI:456216"/>
        <dbReference type="EC" id="2.7.1.12"/>
    </reaction>
</comment>
<evidence type="ECO:0000256" key="6">
    <source>
        <dbReference type="ARBA" id="ARBA00022777"/>
    </source>
</evidence>
<evidence type="ECO:0000256" key="8">
    <source>
        <dbReference type="ARBA" id="ARBA00048090"/>
    </source>
</evidence>
<evidence type="ECO:0000256" key="3">
    <source>
        <dbReference type="ARBA" id="ARBA00012054"/>
    </source>
</evidence>
<evidence type="ECO:0000313" key="10">
    <source>
        <dbReference type="EMBL" id="MCH9276685.1"/>
    </source>
</evidence>